<organism evidence="6 7">
    <name type="scientific">Phialemonium thermophilum</name>
    <dbReference type="NCBI Taxonomy" id="223376"/>
    <lineage>
        <taxon>Eukaryota</taxon>
        <taxon>Fungi</taxon>
        <taxon>Dikarya</taxon>
        <taxon>Ascomycota</taxon>
        <taxon>Pezizomycotina</taxon>
        <taxon>Sordariomycetes</taxon>
        <taxon>Sordariomycetidae</taxon>
        <taxon>Cephalothecales</taxon>
        <taxon>Cephalothecaceae</taxon>
        <taxon>Phialemonium</taxon>
    </lineage>
</organism>
<dbReference type="EMBL" id="JAZHXJ010000585">
    <property type="protein sequence ID" value="KAL1856822.1"/>
    <property type="molecule type" value="Genomic_DNA"/>
</dbReference>
<keyword evidence="5" id="KW-0503">Monooxygenase</keyword>
<comment type="similarity">
    <text evidence="5">Belongs to the cytochrome P450 family.</text>
</comment>
<dbReference type="InterPro" id="IPR001128">
    <property type="entry name" value="Cyt_P450"/>
</dbReference>
<sequence length="145" mass="16092">MDALQGFSLSCLLSETTNTQTAQTTVGMSALPVHLDRNNFGTDAQVYNPSRWIEGANAPDGSLISPEEMQRYWIPFSVGSRQCIGKNVAMLELVKLVGTLLLYFDVQLANTRTVEDKTRPEVPVSKSYFFARMSGPLMATVRERV</sequence>
<evidence type="ECO:0000256" key="5">
    <source>
        <dbReference type="RuleBase" id="RU000461"/>
    </source>
</evidence>
<dbReference type="InterPro" id="IPR050121">
    <property type="entry name" value="Cytochrome_P450_monoxygenase"/>
</dbReference>
<evidence type="ECO:0000256" key="2">
    <source>
        <dbReference type="ARBA" id="ARBA00022617"/>
    </source>
</evidence>
<dbReference type="InterPro" id="IPR036396">
    <property type="entry name" value="Cyt_P450_sf"/>
</dbReference>
<evidence type="ECO:0000313" key="7">
    <source>
        <dbReference type="Proteomes" id="UP001586593"/>
    </source>
</evidence>
<evidence type="ECO:0000256" key="3">
    <source>
        <dbReference type="ARBA" id="ARBA00022723"/>
    </source>
</evidence>
<dbReference type="PRINTS" id="PR00463">
    <property type="entry name" value="EP450I"/>
</dbReference>
<dbReference type="SUPFAM" id="SSF48264">
    <property type="entry name" value="Cytochrome P450"/>
    <property type="match status" value="1"/>
</dbReference>
<evidence type="ECO:0000256" key="1">
    <source>
        <dbReference type="ARBA" id="ARBA00001971"/>
    </source>
</evidence>
<dbReference type="PANTHER" id="PTHR24305">
    <property type="entry name" value="CYTOCHROME P450"/>
    <property type="match status" value="1"/>
</dbReference>
<keyword evidence="2 5" id="KW-0349">Heme</keyword>
<dbReference type="Gene3D" id="1.10.630.10">
    <property type="entry name" value="Cytochrome P450"/>
    <property type="match status" value="1"/>
</dbReference>
<comment type="caution">
    <text evidence="6">The sequence shown here is derived from an EMBL/GenBank/DDBJ whole genome shotgun (WGS) entry which is preliminary data.</text>
</comment>
<accession>A0ABR3W9G2</accession>
<reference evidence="6 7" key="1">
    <citation type="journal article" date="2024" name="Commun. Biol.">
        <title>Comparative genomic analysis of thermophilic fungi reveals convergent evolutionary adaptations and gene losses.</title>
        <authorList>
            <person name="Steindorff A.S."/>
            <person name="Aguilar-Pontes M.V."/>
            <person name="Robinson A.J."/>
            <person name="Andreopoulos B."/>
            <person name="LaButti K."/>
            <person name="Kuo A."/>
            <person name="Mondo S."/>
            <person name="Riley R."/>
            <person name="Otillar R."/>
            <person name="Haridas S."/>
            <person name="Lipzen A."/>
            <person name="Grimwood J."/>
            <person name="Schmutz J."/>
            <person name="Clum A."/>
            <person name="Reid I.D."/>
            <person name="Moisan M.C."/>
            <person name="Butler G."/>
            <person name="Nguyen T.T.M."/>
            <person name="Dewar K."/>
            <person name="Conant G."/>
            <person name="Drula E."/>
            <person name="Henrissat B."/>
            <person name="Hansel C."/>
            <person name="Singer S."/>
            <person name="Hutchinson M.I."/>
            <person name="de Vries R.P."/>
            <person name="Natvig D.O."/>
            <person name="Powell A.J."/>
            <person name="Tsang A."/>
            <person name="Grigoriev I.V."/>
        </authorList>
    </citation>
    <scope>NUCLEOTIDE SEQUENCE [LARGE SCALE GENOMIC DNA]</scope>
    <source>
        <strain evidence="6 7">ATCC 24622</strain>
    </source>
</reference>
<keyword evidence="5" id="KW-0560">Oxidoreductase</keyword>
<keyword evidence="4 5" id="KW-0408">Iron</keyword>
<evidence type="ECO:0000313" key="6">
    <source>
        <dbReference type="EMBL" id="KAL1856822.1"/>
    </source>
</evidence>
<evidence type="ECO:0008006" key="8">
    <source>
        <dbReference type="Google" id="ProtNLM"/>
    </source>
</evidence>
<dbReference type="PROSITE" id="PS00086">
    <property type="entry name" value="CYTOCHROME_P450"/>
    <property type="match status" value="1"/>
</dbReference>
<evidence type="ECO:0000256" key="4">
    <source>
        <dbReference type="ARBA" id="ARBA00023004"/>
    </source>
</evidence>
<dbReference type="InterPro" id="IPR017972">
    <property type="entry name" value="Cyt_P450_CS"/>
</dbReference>
<name>A0ABR3W9G2_9PEZI</name>
<dbReference type="InterPro" id="IPR002401">
    <property type="entry name" value="Cyt_P450_E_grp-I"/>
</dbReference>
<dbReference type="PANTHER" id="PTHR24305:SF190">
    <property type="entry name" value="P450, PUTATIVE (EUROFUNG)-RELATED"/>
    <property type="match status" value="1"/>
</dbReference>
<protein>
    <recommendedName>
        <fullName evidence="8">Cytochrome P450</fullName>
    </recommendedName>
</protein>
<dbReference type="Pfam" id="PF00067">
    <property type="entry name" value="p450"/>
    <property type="match status" value="1"/>
</dbReference>
<keyword evidence="7" id="KW-1185">Reference proteome</keyword>
<proteinExistence type="inferred from homology"/>
<gene>
    <name evidence="6" type="ORF">VTK73DRAFT_8222</name>
</gene>
<comment type="cofactor">
    <cofactor evidence="1">
        <name>heme</name>
        <dbReference type="ChEBI" id="CHEBI:30413"/>
    </cofactor>
</comment>
<keyword evidence="3 5" id="KW-0479">Metal-binding</keyword>
<dbReference type="Proteomes" id="UP001586593">
    <property type="component" value="Unassembled WGS sequence"/>
</dbReference>